<dbReference type="EMBL" id="CP061173">
    <property type="protein sequence ID" value="QNR70435.1"/>
    <property type="molecule type" value="Genomic_DNA"/>
</dbReference>
<feature type="compositionally biased region" description="Low complexity" evidence="1">
    <location>
        <begin position="472"/>
        <end position="482"/>
    </location>
</feature>
<keyword evidence="2" id="KW-0614">Plasmid</keyword>
<proteinExistence type="predicted"/>
<evidence type="ECO:0000313" key="3">
    <source>
        <dbReference type="Proteomes" id="UP000516384"/>
    </source>
</evidence>
<dbReference type="AlphaFoldDB" id="A0A7H0YH77"/>
<feature type="compositionally biased region" description="Basic and acidic residues" evidence="1">
    <location>
        <begin position="441"/>
        <end position="471"/>
    </location>
</feature>
<gene>
    <name evidence="2" type="ORF">IAQ67_28375</name>
</gene>
<feature type="region of interest" description="Disordered" evidence="1">
    <location>
        <begin position="436"/>
        <end position="482"/>
    </location>
</feature>
<dbReference type="RefSeq" id="WP_190299742.1">
    <property type="nucleotide sequence ID" value="NZ_CP061173.1"/>
</dbReference>
<evidence type="ECO:0000313" key="2">
    <source>
        <dbReference type="EMBL" id="QNR70435.1"/>
    </source>
</evidence>
<geneLocation type="plasmid" evidence="2 3">
    <name>pPlas1</name>
</geneLocation>
<evidence type="ECO:0000256" key="1">
    <source>
        <dbReference type="SAM" id="MobiDB-lite"/>
    </source>
</evidence>
<reference evidence="2 3" key="1">
    <citation type="submission" date="2020-09" db="EMBL/GenBank/DDBJ databases">
        <title>Characterization of Paenibacillus peoriae strain ZF390 with broad-spectrum antimicrobial activity as a potential biocontrol agent.</title>
        <authorList>
            <person name="Li L."/>
            <person name="Zhao Y."/>
            <person name="Li B."/>
            <person name="Xie X."/>
        </authorList>
    </citation>
    <scope>NUCLEOTIDE SEQUENCE [LARGE SCALE GENOMIC DNA]</scope>
    <source>
        <strain evidence="2 3">ZF390</strain>
        <plasmid evidence="2 3">pPlas1</plasmid>
    </source>
</reference>
<protein>
    <recommendedName>
        <fullName evidence="4">Phage portal protein</fullName>
    </recommendedName>
</protein>
<sequence>MGFYERAKALVSAPFTRSPEVKELAQSERVVPADTFGGSRKTDVPKDGMIGKPAKHMKLHDAMFRRYRPTTLLEILKNNHPDVSQAVWNFKIIGNSGYKARATLLDGVTEHKSGQKLIDDFLLRLDFYASAGYEKSKSLDKLVDELIDNALIRGATSIEMVMDRDYEDVLFITAVDPETISFESESGRLIPYQTGSSTGRKIRLDIPTFFYEGLDESVKDPYGTSPFISAIQTIAFHQQILDDLKAIIHNQGYGKYDIKIIEEVLLKRMPLNVKQNEAKKQEWLNGQLNMIIQMYQNLDPDAAFVHFDSVEASMIDAAKATVDPQKITAVIDAMMNNALKQFSTLMGRRSTGQTEQYAKMEIKIFMKSVQRIQKLIESMLSRALTKYLNINGMQGYVFFEFNDTEIRTELEKVNFEQIAIMNAANKRDQGWISQDEASEEVVGHKAVGDPDKEMLGVQKDDPQGAADERQPTDSSSSDSTGS</sequence>
<name>A0A7H0YH77_9BACL</name>
<dbReference type="Proteomes" id="UP000516384">
    <property type="component" value="Plasmid pPlas1"/>
</dbReference>
<organism evidence="2 3">
    <name type="scientific">Paenibacillus peoriae</name>
    <dbReference type="NCBI Taxonomy" id="59893"/>
    <lineage>
        <taxon>Bacteria</taxon>
        <taxon>Bacillati</taxon>
        <taxon>Bacillota</taxon>
        <taxon>Bacilli</taxon>
        <taxon>Bacillales</taxon>
        <taxon>Paenibacillaceae</taxon>
        <taxon>Paenibacillus</taxon>
    </lineage>
</organism>
<evidence type="ECO:0008006" key="4">
    <source>
        <dbReference type="Google" id="ProtNLM"/>
    </source>
</evidence>
<accession>A0A7H0YH77</accession>